<dbReference type="InterPro" id="IPR012340">
    <property type="entry name" value="NA-bd_OB-fold"/>
</dbReference>
<feature type="compositionally biased region" description="Basic and acidic residues" evidence="1">
    <location>
        <begin position="34"/>
        <end position="61"/>
    </location>
</feature>
<reference evidence="4 6" key="1">
    <citation type="submission" date="2022-09" db="EMBL/GenBank/DDBJ databases">
        <title>Enrichment on poylsaccharides allowed isolation of novel metabolic and taxonomic groups of Haloarchaea.</title>
        <authorList>
            <person name="Sorokin D.Y."/>
            <person name="Elcheninov A.G."/>
            <person name="Khizhniak T.V."/>
            <person name="Kolganova T.V."/>
            <person name="Kublanov I.V."/>
        </authorList>
    </citation>
    <scope>NUCLEOTIDE SEQUENCE</scope>
    <source>
        <strain evidence="5 6">AArc-m2/3/4</strain>
        <strain evidence="4">AArc-xg1-1</strain>
    </source>
</reference>
<keyword evidence="2" id="KW-0472">Membrane</keyword>
<evidence type="ECO:0000313" key="6">
    <source>
        <dbReference type="Proteomes" id="UP001320972"/>
    </source>
</evidence>
<evidence type="ECO:0000256" key="1">
    <source>
        <dbReference type="SAM" id="MobiDB-lite"/>
    </source>
</evidence>
<dbReference type="Gene3D" id="2.40.50.140">
    <property type="entry name" value="Nucleic acid-binding proteins"/>
    <property type="match status" value="1"/>
</dbReference>
<organism evidence="4 7">
    <name type="scientific">Natronoglomus mannanivorans</name>
    <dbReference type="NCBI Taxonomy" id="2979990"/>
    <lineage>
        <taxon>Archaea</taxon>
        <taxon>Methanobacteriati</taxon>
        <taxon>Methanobacteriota</taxon>
        <taxon>Stenosarchaea group</taxon>
        <taxon>Halobacteria</taxon>
        <taxon>Halobacteriales</taxon>
        <taxon>Natrialbaceae</taxon>
        <taxon>Natronoglomus</taxon>
    </lineage>
</organism>
<name>A0AAP3E0T0_9EURY</name>
<evidence type="ECO:0000313" key="4">
    <source>
        <dbReference type="EMBL" id="MCU4740678.1"/>
    </source>
</evidence>
<keyword evidence="2" id="KW-0812">Transmembrane</keyword>
<evidence type="ECO:0000313" key="7">
    <source>
        <dbReference type="Proteomes" id="UP001321018"/>
    </source>
</evidence>
<accession>A0AAP3E0T0</accession>
<dbReference type="InterPro" id="IPR002792">
    <property type="entry name" value="TRAM_dom"/>
</dbReference>
<dbReference type="EMBL" id="JAOPKB010000003">
    <property type="protein sequence ID" value="MCU4972675.1"/>
    <property type="molecule type" value="Genomic_DNA"/>
</dbReference>
<dbReference type="PROSITE" id="PS50926">
    <property type="entry name" value="TRAM"/>
    <property type="match status" value="1"/>
</dbReference>
<keyword evidence="6" id="KW-1185">Reference proteome</keyword>
<feature type="region of interest" description="Disordered" evidence="1">
    <location>
        <begin position="28"/>
        <end position="61"/>
    </location>
</feature>
<comment type="caution">
    <text evidence="4">The sequence shown here is derived from an EMBL/GenBank/DDBJ whole genome shotgun (WGS) entry which is preliminary data.</text>
</comment>
<dbReference type="AlphaFoldDB" id="A0AAP3E0T0"/>
<gene>
    <name evidence="5" type="ORF">OB955_07975</name>
    <name evidence="4" type="ORF">OB960_04600</name>
</gene>
<protein>
    <submittedName>
        <fullName evidence="4">RNA-binding protein</fullName>
    </submittedName>
</protein>
<evidence type="ECO:0000313" key="5">
    <source>
        <dbReference type="EMBL" id="MCU4972675.1"/>
    </source>
</evidence>
<proteinExistence type="predicted"/>
<evidence type="ECO:0000259" key="3">
    <source>
        <dbReference type="PROSITE" id="PS50926"/>
    </source>
</evidence>
<dbReference type="Proteomes" id="UP001321018">
    <property type="component" value="Unassembled WGS sequence"/>
</dbReference>
<evidence type="ECO:0000256" key="2">
    <source>
        <dbReference type="SAM" id="Phobius"/>
    </source>
</evidence>
<keyword evidence="2" id="KW-1133">Transmembrane helix</keyword>
<feature type="domain" description="TRAM" evidence="3">
    <location>
        <begin position="58"/>
        <end position="124"/>
    </location>
</feature>
<sequence length="128" mass="14280">MLQTGSLVIGITVGIVVLSWLVRRAVGRSRSRSGSRELTEAERESFERHRDAQGREPPVELGDVREIGVQEFTRHHSGERRALGKVEGFVIFVEDVPDDVEVADVIRVKVLSFNRGHTSATATFLERA</sequence>
<dbReference type="RefSeq" id="WP_338002520.1">
    <property type="nucleotide sequence ID" value="NZ_JAOPKA010000002.1"/>
</dbReference>
<dbReference type="Proteomes" id="UP001320972">
    <property type="component" value="Unassembled WGS sequence"/>
</dbReference>
<dbReference type="EMBL" id="JAOPKA010000002">
    <property type="protein sequence ID" value="MCU4740678.1"/>
    <property type="molecule type" value="Genomic_DNA"/>
</dbReference>
<feature type="transmembrane region" description="Helical" evidence="2">
    <location>
        <begin position="6"/>
        <end position="26"/>
    </location>
</feature>